<dbReference type="InterPro" id="IPR032675">
    <property type="entry name" value="LRR_dom_sf"/>
</dbReference>
<evidence type="ECO:0000313" key="3">
    <source>
        <dbReference type="Proteomes" id="UP001415857"/>
    </source>
</evidence>
<feature type="domain" description="F-box" evidence="1">
    <location>
        <begin position="57"/>
        <end position="104"/>
    </location>
</feature>
<dbReference type="Gene3D" id="3.80.10.10">
    <property type="entry name" value="Ribonuclease Inhibitor"/>
    <property type="match status" value="1"/>
</dbReference>
<dbReference type="Proteomes" id="UP001415857">
    <property type="component" value="Unassembled WGS sequence"/>
</dbReference>
<dbReference type="SUPFAM" id="SSF81383">
    <property type="entry name" value="F-box domain"/>
    <property type="match status" value="1"/>
</dbReference>
<protein>
    <recommendedName>
        <fullName evidence="1">F-box domain-containing protein</fullName>
    </recommendedName>
</protein>
<name>A0AAP0N630_LIQFO</name>
<dbReference type="EMBL" id="JBBPBK010000271">
    <property type="protein sequence ID" value="KAK9265971.1"/>
    <property type="molecule type" value="Genomic_DNA"/>
</dbReference>
<proteinExistence type="predicted"/>
<dbReference type="InterPro" id="IPR001810">
    <property type="entry name" value="F-box_dom"/>
</dbReference>
<sequence length="372" mass="43139">MEKSSWAISKPGTTSIVNQSRFFPVFSKTRGERKSTLEHIHRRHRFSEMKENKHSTVRKWENMPYDILLKIFMTLNIVDMVSGISGVCSSWRSACCDPVLWKTLDLSQLKSDYINIPSEPYAWSDDRSSEKLMQILKNALSLSRGNVTCLIFHFYIYIKDEHLIYTAERCPGLKRLVLPAWTKVTVEGFRKAVQMCKGLESMTVPCISSPSRIMEAISTNCKNFCELKIMCPFDMEFATAITTRLPKLKVLSLRCSMLFKEALVHILNYLEHLEVLNISHCLLLDIPQSPAPSRVFRELDASILEKASRLREFLTCQENSCTMCQYTINDEGILRWHIYEEGLWRMDEEISFPRQVMPPAPAERCHRGVWKH</sequence>
<organism evidence="2 3">
    <name type="scientific">Liquidambar formosana</name>
    <name type="common">Formosan gum</name>
    <dbReference type="NCBI Taxonomy" id="63359"/>
    <lineage>
        <taxon>Eukaryota</taxon>
        <taxon>Viridiplantae</taxon>
        <taxon>Streptophyta</taxon>
        <taxon>Embryophyta</taxon>
        <taxon>Tracheophyta</taxon>
        <taxon>Spermatophyta</taxon>
        <taxon>Magnoliopsida</taxon>
        <taxon>eudicotyledons</taxon>
        <taxon>Gunneridae</taxon>
        <taxon>Pentapetalae</taxon>
        <taxon>Saxifragales</taxon>
        <taxon>Altingiaceae</taxon>
        <taxon>Liquidambar</taxon>
    </lineage>
</organism>
<reference evidence="2 3" key="1">
    <citation type="journal article" date="2024" name="Plant J.">
        <title>Genome sequences and population genomics reveal climatic adaptation and genomic divergence between two closely related sweetgum species.</title>
        <authorList>
            <person name="Xu W.Q."/>
            <person name="Ren C.Q."/>
            <person name="Zhang X.Y."/>
            <person name="Comes H.P."/>
            <person name="Liu X.H."/>
            <person name="Li Y.G."/>
            <person name="Kettle C.J."/>
            <person name="Jalonen R."/>
            <person name="Gaisberger H."/>
            <person name="Ma Y.Z."/>
            <person name="Qiu Y.X."/>
        </authorList>
    </citation>
    <scope>NUCLEOTIDE SEQUENCE [LARGE SCALE GENOMIC DNA]</scope>
    <source>
        <strain evidence="2">Hangzhou</strain>
    </source>
</reference>
<dbReference type="SMART" id="SM00256">
    <property type="entry name" value="FBOX"/>
    <property type="match status" value="1"/>
</dbReference>
<dbReference type="PANTHER" id="PTHR38926">
    <property type="entry name" value="F-BOX DOMAIN CONTAINING PROTEIN, EXPRESSED"/>
    <property type="match status" value="1"/>
</dbReference>
<comment type="caution">
    <text evidence="2">The sequence shown here is derived from an EMBL/GenBank/DDBJ whole genome shotgun (WGS) entry which is preliminary data.</text>
</comment>
<keyword evidence="3" id="KW-1185">Reference proteome</keyword>
<dbReference type="AlphaFoldDB" id="A0AAP0N630"/>
<dbReference type="Pfam" id="PF12937">
    <property type="entry name" value="F-box-like"/>
    <property type="match status" value="1"/>
</dbReference>
<evidence type="ECO:0000259" key="1">
    <source>
        <dbReference type="PROSITE" id="PS50181"/>
    </source>
</evidence>
<dbReference type="InterPro" id="IPR036047">
    <property type="entry name" value="F-box-like_dom_sf"/>
</dbReference>
<gene>
    <name evidence="2" type="ORF">L1049_009490</name>
</gene>
<accession>A0AAP0N630</accession>
<dbReference type="Gene3D" id="1.20.1280.50">
    <property type="match status" value="1"/>
</dbReference>
<evidence type="ECO:0000313" key="2">
    <source>
        <dbReference type="EMBL" id="KAK9265971.1"/>
    </source>
</evidence>
<dbReference type="SUPFAM" id="SSF52047">
    <property type="entry name" value="RNI-like"/>
    <property type="match status" value="1"/>
</dbReference>
<dbReference type="PROSITE" id="PS50181">
    <property type="entry name" value="FBOX"/>
    <property type="match status" value="1"/>
</dbReference>
<dbReference type="PANTHER" id="PTHR38926:SF58">
    <property type="entry name" value="F-BOX DOMAIN-CONTAINING PROTEIN"/>
    <property type="match status" value="1"/>
</dbReference>